<dbReference type="GO" id="GO:0016020">
    <property type="term" value="C:membrane"/>
    <property type="evidence" value="ECO:0007669"/>
    <property type="project" value="UniProtKB-SubCell"/>
</dbReference>
<protein>
    <submittedName>
        <fullName evidence="13">Taxadiene 5-alpha hydroxylase</fullName>
    </submittedName>
</protein>
<evidence type="ECO:0000256" key="7">
    <source>
        <dbReference type="ARBA" id="ARBA00023002"/>
    </source>
</evidence>
<evidence type="ECO:0000256" key="11">
    <source>
        <dbReference type="RuleBase" id="RU000461"/>
    </source>
</evidence>
<comment type="subcellular location">
    <subcellularLocation>
        <location evidence="2">Membrane</location>
        <topology evidence="2">Single-pass membrane protein</topology>
    </subcellularLocation>
</comment>
<dbReference type="FunFam" id="1.10.630.10:FF:000022">
    <property type="entry name" value="Taxadiene 5-alpha hydroxylase"/>
    <property type="match status" value="1"/>
</dbReference>
<dbReference type="InterPro" id="IPR036396">
    <property type="entry name" value="Cyt_P450_sf"/>
</dbReference>
<dbReference type="Pfam" id="PF00067">
    <property type="entry name" value="p450"/>
    <property type="match status" value="1"/>
</dbReference>
<dbReference type="SUPFAM" id="SSF48264">
    <property type="entry name" value="Cytochrome P450"/>
    <property type="match status" value="1"/>
</dbReference>
<reference evidence="13" key="1">
    <citation type="submission" date="2023-02" db="EMBL/GenBank/DDBJ databases">
        <title>Genome of toxic invasive species Heracleum sosnowskyi carries increased number of genes despite the absence of recent whole-genome duplications.</title>
        <authorList>
            <person name="Schelkunov M."/>
            <person name="Shtratnikova V."/>
            <person name="Makarenko M."/>
            <person name="Klepikova A."/>
            <person name="Omelchenko D."/>
            <person name="Novikova G."/>
            <person name="Obukhova E."/>
            <person name="Bogdanov V."/>
            <person name="Penin A."/>
            <person name="Logacheva M."/>
        </authorList>
    </citation>
    <scope>NUCLEOTIDE SEQUENCE</scope>
    <source>
        <strain evidence="13">Hsosn_3</strain>
        <tissue evidence="13">Leaf</tissue>
    </source>
</reference>
<evidence type="ECO:0000256" key="8">
    <source>
        <dbReference type="ARBA" id="ARBA00023004"/>
    </source>
</evidence>
<evidence type="ECO:0000256" key="9">
    <source>
        <dbReference type="ARBA" id="ARBA00023136"/>
    </source>
</evidence>
<evidence type="ECO:0000256" key="4">
    <source>
        <dbReference type="ARBA" id="ARBA00022692"/>
    </source>
</evidence>
<evidence type="ECO:0000256" key="6">
    <source>
        <dbReference type="ARBA" id="ARBA00022989"/>
    </source>
</evidence>
<dbReference type="GO" id="GO:0016125">
    <property type="term" value="P:sterol metabolic process"/>
    <property type="evidence" value="ECO:0007669"/>
    <property type="project" value="TreeGrafter"/>
</dbReference>
<name>A0AAD8IJK3_9APIA</name>
<evidence type="ECO:0000256" key="12">
    <source>
        <dbReference type="SAM" id="Phobius"/>
    </source>
</evidence>
<dbReference type="PRINTS" id="PR00385">
    <property type="entry name" value="P450"/>
</dbReference>
<dbReference type="Proteomes" id="UP001237642">
    <property type="component" value="Unassembled WGS sequence"/>
</dbReference>
<dbReference type="InterPro" id="IPR001128">
    <property type="entry name" value="Cyt_P450"/>
</dbReference>
<evidence type="ECO:0000256" key="5">
    <source>
        <dbReference type="ARBA" id="ARBA00022723"/>
    </source>
</evidence>
<feature type="transmembrane region" description="Helical" evidence="12">
    <location>
        <begin position="6"/>
        <end position="22"/>
    </location>
</feature>
<dbReference type="PANTHER" id="PTHR24286:SF190">
    <property type="entry name" value="CYTOCHROME P450"/>
    <property type="match status" value="1"/>
</dbReference>
<dbReference type="InterPro" id="IPR017972">
    <property type="entry name" value="Cyt_P450_CS"/>
</dbReference>
<dbReference type="GO" id="GO:0004497">
    <property type="term" value="F:monooxygenase activity"/>
    <property type="evidence" value="ECO:0007669"/>
    <property type="project" value="UniProtKB-KW"/>
</dbReference>
<accession>A0AAD8IJK3</accession>
<keyword evidence="10 11" id="KW-0349">Heme</keyword>
<sequence>MALIVTTLFFAIFPIFFILFIRRRRERSLRLPPGSLGIPFIGQSLTLLRKMKANTADKWLQQRVEKYGPVSKLSLFGSPTVFIQGQAANKFIFTTDTKIISNQQTASIKMILGECNLFELSSEDHKRVRSALVPFLKPESLKRYVGKMDTEFRNHLQMHWEGKDQVTVLPLMKTLTFNIICSLLFGLESGPRREKLIWLFEQMMEGMWSIPINLPFTNYNKSLRASTEVKNIVKQLVSEKRIDLELKGASYNQDIITSLLSVRDENNKEILSENEIVHNVMLIMVAGHDTSAIVITFIIRLLATNGTVYKAVLEEQEDVRKDKPLGEILTWDDLAKMKYTWRVAMEVLRTIPPVFGGFRKAVKDIEYGGYLIPKGWQIFWATNMTHMDSNIFEEPTKFEPSRFENQSSIPPYCFIPFGGGARVCPGYEFARIEILVAIHYLVTEFTWELGCSDNSYRRDPLPNPAQGLPVKLISNKV</sequence>
<organism evidence="13 14">
    <name type="scientific">Heracleum sosnowskyi</name>
    <dbReference type="NCBI Taxonomy" id="360622"/>
    <lineage>
        <taxon>Eukaryota</taxon>
        <taxon>Viridiplantae</taxon>
        <taxon>Streptophyta</taxon>
        <taxon>Embryophyta</taxon>
        <taxon>Tracheophyta</taxon>
        <taxon>Spermatophyta</taxon>
        <taxon>Magnoliopsida</taxon>
        <taxon>eudicotyledons</taxon>
        <taxon>Gunneridae</taxon>
        <taxon>Pentapetalae</taxon>
        <taxon>asterids</taxon>
        <taxon>campanulids</taxon>
        <taxon>Apiales</taxon>
        <taxon>Apiaceae</taxon>
        <taxon>Apioideae</taxon>
        <taxon>apioid superclade</taxon>
        <taxon>Tordylieae</taxon>
        <taxon>Tordyliinae</taxon>
        <taxon>Heracleum</taxon>
    </lineage>
</organism>
<keyword evidence="4 12" id="KW-0812">Transmembrane</keyword>
<comment type="caution">
    <text evidence="13">The sequence shown here is derived from an EMBL/GenBank/DDBJ whole genome shotgun (WGS) entry which is preliminary data.</text>
</comment>
<evidence type="ECO:0000313" key="14">
    <source>
        <dbReference type="Proteomes" id="UP001237642"/>
    </source>
</evidence>
<dbReference type="InterPro" id="IPR002401">
    <property type="entry name" value="Cyt_P450_E_grp-I"/>
</dbReference>
<evidence type="ECO:0000256" key="3">
    <source>
        <dbReference type="ARBA" id="ARBA00010617"/>
    </source>
</evidence>
<evidence type="ECO:0000256" key="1">
    <source>
        <dbReference type="ARBA" id="ARBA00001971"/>
    </source>
</evidence>
<dbReference type="GO" id="GO:0009805">
    <property type="term" value="P:coumarin biosynthetic process"/>
    <property type="evidence" value="ECO:0007669"/>
    <property type="project" value="UniProtKB-ARBA"/>
</dbReference>
<dbReference type="GO" id="GO:0020037">
    <property type="term" value="F:heme binding"/>
    <property type="evidence" value="ECO:0007669"/>
    <property type="project" value="InterPro"/>
</dbReference>
<feature type="binding site" description="axial binding residue" evidence="10">
    <location>
        <position position="424"/>
    </location>
    <ligand>
        <name>heme</name>
        <dbReference type="ChEBI" id="CHEBI:30413"/>
    </ligand>
    <ligandPart>
        <name>Fe</name>
        <dbReference type="ChEBI" id="CHEBI:18248"/>
    </ligandPart>
</feature>
<dbReference type="GO" id="GO:0005506">
    <property type="term" value="F:iron ion binding"/>
    <property type="evidence" value="ECO:0007669"/>
    <property type="project" value="InterPro"/>
</dbReference>
<dbReference type="Gene3D" id="1.10.630.10">
    <property type="entry name" value="Cytochrome P450"/>
    <property type="match status" value="1"/>
</dbReference>
<keyword evidence="11" id="KW-0503">Monooxygenase</keyword>
<dbReference type="GO" id="GO:0016705">
    <property type="term" value="F:oxidoreductase activity, acting on paired donors, with incorporation or reduction of molecular oxygen"/>
    <property type="evidence" value="ECO:0007669"/>
    <property type="project" value="InterPro"/>
</dbReference>
<comment type="cofactor">
    <cofactor evidence="1 10">
        <name>heme</name>
        <dbReference type="ChEBI" id="CHEBI:30413"/>
    </cofactor>
</comment>
<evidence type="ECO:0000313" key="13">
    <source>
        <dbReference type="EMBL" id="KAK1385120.1"/>
    </source>
</evidence>
<keyword evidence="7 11" id="KW-0560">Oxidoreductase</keyword>
<dbReference type="PRINTS" id="PR00463">
    <property type="entry name" value="EP450I"/>
</dbReference>
<dbReference type="PANTHER" id="PTHR24286">
    <property type="entry name" value="CYTOCHROME P450 26"/>
    <property type="match status" value="1"/>
</dbReference>
<comment type="similarity">
    <text evidence="3 11">Belongs to the cytochrome P450 family.</text>
</comment>
<keyword evidence="8 10" id="KW-0408">Iron</keyword>
<dbReference type="EMBL" id="JAUIZM010000005">
    <property type="protein sequence ID" value="KAK1385120.1"/>
    <property type="molecule type" value="Genomic_DNA"/>
</dbReference>
<gene>
    <name evidence="13" type="ORF">POM88_022855</name>
</gene>
<keyword evidence="6 12" id="KW-1133">Transmembrane helix</keyword>
<evidence type="ECO:0000256" key="10">
    <source>
        <dbReference type="PIRSR" id="PIRSR602401-1"/>
    </source>
</evidence>
<dbReference type="AlphaFoldDB" id="A0AAD8IJK3"/>
<evidence type="ECO:0000256" key="2">
    <source>
        <dbReference type="ARBA" id="ARBA00004167"/>
    </source>
</evidence>
<dbReference type="PROSITE" id="PS00086">
    <property type="entry name" value="CYTOCHROME_P450"/>
    <property type="match status" value="1"/>
</dbReference>
<dbReference type="CDD" id="cd11043">
    <property type="entry name" value="CYP90-like"/>
    <property type="match status" value="1"/>
</dbReference>
<keyword evidence="5 10" id="KW-0479">Metal-binding</keyword>
<proteinExistence type="inferred from homology"/>
<keyword evidence="9 12" id="KW-0472">Membrane</keyword>
<keyword evidence="14" id="KW-1185">Reference proteome</keyword>
<reference evidence="13" key="2">
    <citation type="submission" date="2023-05" db="EMBL/GenBank/DDBJ databases">
        <authorList>
            <person name="Schelkunov M.I."/>
        </authorList>
    </citation>
    <scope>NUCLEOTIDE SEQUENCE</scope>
    <source>
        <strain evidence="13">Hsosn_3</strain>
        <tissue evidence="13">Leaf</tissue>
    </source>
</reference>